<proteinExistence type="predicted"/>
<feature type="non-terminal residue" evidence="1">
    <location>
        <position position="1"/>
    </location>
</feature>
<feature type="non-terminal residue" evidence="1">
    <location>
        <position position="120"/>
    </location>
</feature>
<dbReference type="EMBL" id="KN840628">
    <property type="protein sequence ID" value="KIP03196.1"/>
    <property type="molecule type" value="Genomic_DNA"/>
</dbReference>
<protein>
    <submittedName>
        <fullName evidence="1">Uncharacterized protein</fullName>
    </submittedName>
</protein>
<reference evidence="1 2" key="1">
    <citation type="journal article" date="2014" name="PLoS Genet.">
        <title>Analysis of the Phlebiopsis gigantea genome, transcriptome and secretome provides insight into its pioneer colonization strategies of wood.</title>
        <authorList>
            <person name="Hori C."/>
            <person name="Ishida T."/>
            <person name="Igarashi K."/>
            <person name="Samejima M."/>
            <person name="Suzuki H."/>
            <person name="Master E."/>
            <person name="Ferreira P."/>
            <person name="Ruiz-Duenas F.J."/>
            <person name="Held B."/>
            <person name="Canessa P."/>
            <person name="Larrondo L.F."/>
            <person name="Schmoll M."/>
            <person name="Druzhinina I.S."/>
            <person name="Kubicek C.P."/>
            <person name="Gaskell J.A."/>
            <person name="Kersten P."/>
            <person name="St John F."/>
            <person name="Glasner J."/>
            <person name="Sabat G."/>
            <person name="Splinter BonDurant S."/>
            <person name="Syed K."/>
            <person name="Yadav J."/>
            <person name="Mgbeahuruike A.C."/>
            <person name="Kovalchuk A."/>
            <person name="Asiegbu F.O."/>
            <person name="Lackner G."/>
            <person name="Hoffmeister D."/>
            <person name="Rencoret J."/>
            <person name="Gutierrez A."/>
            <person name="Sun H."/>
            <person name="Lindquist E."/>
            <person name="Barry K."/>
            <person name="Riley R."/>
            <person name="Grigoriev I.V."/>
            <person name="Henrissat B."/>
            <person name="Kues U."/>
            <person name="Berka R.M."/>
            <person name="Martinez A.T."/>
            <person name="Covert S.F."/>
            <person name="Blanchette R.A."/>
            <person name="Cullen D."/>
        </authorList>
    </citation>
    <scope>NUCLEOTIDE SEQUENCE [LARGE SCALE GENOMIC DNA]</scope>
    <source>
        <strain evidence="1 2">11061_1 CR5-6</strain>
    </source>
</reference>
<name>A0A0C3RS95_PHLG1</name>
<evidence type="ECO:0000313" key="2">
    <source>
        <dbReference type="Proteomes" id="UP000053257"/>
    </source>
</evidence>
<dbReference type="OrthoDB" id="2801586at2759"/>
<sequence length="120" mass="12960">GFLGLASARRISSPNSKGSTTWHYYYNTTIQTPTHAIPAELRIYSPPDDVAHPDYTIAHVVAKAHLAANGTALLDAISVAPVPGDPEDDSYEDRVPDLPYPFIFALGVVQKSEHQSDDGT</sequence>
<dbReference type="Proteomes" id="UP000053257">
    <property type="component" value="Unassembled WGS sequence"/>
</dbReference>
<dbReference type="HOGENOM" id="CLU_138689_0_0_1"/>
<organism evidence="1 2">
    <name type="scientific">Phlebiopsis gigantea (strain 11061_1 CR5-6)</name>
    <name type="common">White-rot fungus</name>
    <name type="synonym">Peniophora gigantea</name>
    <dbReference type="NCBI Taxonomy" id="745531"/>
    <lineage>
        <taxon>Eukaryota</taxon>
        <taxon>Fungi</taxon>
        <taxon>Dikarya</taxon>
        <taxon>Basidiomycota</taxon>
        <taxon>Agaricomycotina</taxon>
        <taxon>Agaricomycetes</taxon>
        <taxon>Polyporales</taxon>
        <taxon>Phanerochaetaceae</taxon>
        <taxon>Phlebiopsis</taxon>
    </lineage>
</organism>
<dbReference type="AlphaFoldDB" id="A0A0C3RS95"/>
<accession>A0A0C3RS95</accession>
<gene>
    <name evidence="1" type="ORF">PHLGIDRAFT_54813</name>
</gene>
<keyword evidence="2" id="KW-1185">Reference proteome</keyword>
<evidence type="ECO:0000313" key="1">
    <source>
        <dbReference type="EMBL" id="KIP03196.1"/>
    </source>
</evidence>